<gene>
    <name evidence="2" type="ORF">Aple_064910</name>
</gene>
<name>A0A5M3XRB8_9ACTN</name>
<feature type="region of interest" description="Disordered" evidence="1">
    <location>
        <begin position="1"/>
        <end position="22"/>
    </location>
</feature>
<evidence type="ECO:0000313" key="3">
    <source>
        <dbReference type="Proteomes" id="UP000377595"/>
    </source>
</evidence>
<keyword evidence="3" id="KW-1185">Reference proteome</keyword>
<protein>
    <submittedName>
        <fullName evidence="2">Uncharacterized protein</fullName>
    </submittedName>
</protein>
<sequence>MKFPNDAAGHEAAQPEIGQQPFRMEPQFLPMEAELLAFHKKNQVGVTDKFRQKVETLMLPMVAVPAARLQIQGDDLQGIGTLATSREPVASEVSRKIHGPT</sequence>
<evidence type="ECO:0000313" key="2">
    <source>
        <dbReference type="EMBL" id="GES23592.1"/>
    </source>
</evidence>
<proteinExistence type="predicted"/>
<dbReference type="AlphaFoldDB" id="A0A5M3XRB8"/>
<accession>A0A5M3XRB8</accession>
<comment type="caution">
    <text evidence="2">The sequence shown here is derived from an EMBL/GenBank/DDBJ whole genome shotgun (WGS) entry which is preliminary data.</text>
</comment>
<dbReference type="EMBL" id="BLAF01000042">
    <property type="protein sequence ID" value="GES23592.1"/>
    <property type="molecule type" value="Genomic_DNA"/>
</dbReference>
<reference evidence="2 3" key="1">
    <citation type="submission" date="2019-10" db="EMBL/GenBank/DDBJ databases">
        <title>Whole genome shotgun sequence of Acrocarpospora pleiomorpha NBRC 16267.</title>
        <authorList>
            <person name="Ichikawa N."/>
            <person name="Kimura A."/>
            <person name="Kitahashi Y."/>
            <person name="Komaki H."/>
            <person name="Oguchi A."/>
        </authorList>
    </citation>
    <scope>NUCLEOTIDE SEQUENCE [LARGE SCALE GENOMIC DNA]</scope>
    <source>
        <strain evidence="2 3">NBRC 16267</strain>
    </source>
</reference>
<organism evidence="2 3">
    <name type="scientific">Acrocarpospora pleiomorpha</name>
    <dbReference type="NCBI Taxonomy" id="90975"/>
    <lineage>
        <taxon>Bacteria</taxon>
        <taxon>Bacillati</taxon>
        <taxon>Actinomycetota</taxon>
        <taxon>Actinomycetes</taxon>
        <taxon>Streptosporangiales</taxon>
        <taxon>Streptosporangiaceae</taxon>
        <taxon>Acrocarpospora</taxon>
    </lineage>
</organism>
<dbReference type="Proteomes" id="UP000377595">
    <property type="component" value="Unassembled WGS sequence"/>
</dbReference>
<evidence type="ECO:0000256" key="1">
    <source>
        <dbReference type="SAM" id="MobiDB-lite"/>
    </source>
</evidence>